<dbReference type="PANTHER" id="PTHR43434">
    <property type="entry name" value="PHOSPHOGLYCOLATE PHOSPHATASE"/>
    <property type="match status" value="1"/>
</dbReference>
<dbReference type="SFLD" id="SFLDG01129">
    <property type="entry name" value="C1.5:_HAD__Beta-PGM__Phosphata"/>
    <property type="match status" value="1"/>
</dbReference>
<accession>A0A2T2WZX7</accession>
<dbReference type="SUPFAM" id="SSF56784">
    <property type="entry name" value="HAD-like"/>
    <property type="match status" value="1"/>
</dbReference>
<name>A0A2T2WZX7_9FIRM</name>
<dbReference type="CDD" id="cd01427">
    <property type="entry name" value="HAD_like"/>
    <property type="match status" value="1"/>
</dbReference>
<sequence>MNLELRQVGEGIFATNRAVMQAEVTDVIVFDMDGVLIDVHDSYPVVICQAVTHYLKELGFHGEGLAIMPEETTYFKAAGGFNNDWALAQGAALVFLVKAVMAGNRDYFLLQQVSPDVLTLSRAVLQQGGGLGGLRRVLQGLVDESDFQAIERTWDPDRITRLAMEYYAGDECPQVFGIRNETIRGPGLMRRERSLVLREDLLKTPFRYGLYTGRNLGETQAAMHSAGLDGLWDDEAMITSDSGIHKPDPAGLVAIAKTLAPRLMIYAGDNLDDWQASTRYEAERSLDNPPCLFCGILGGSPGPLAYSLFLDRGVDFMAQSVRELLNWLAQRRQYTV</sequence>
<evidence type="ECO:0000313" key="1">
    <source>
        <dbReference type="EMBL" id="PSR27776.1"/>
    </source>
</evidence>
<dbReference type="Gene3D" id="3.40.50.1000">
    <property type="entry name" value="HAD superfamily/HAD-like"/>
    <property type="match status" value="1"/>
</dbReference>
<dbReference type="InterPro" id="IPR023214">
    <property type="entry name" value="HAD_sf"/>
</dbReference>
<dbReference type="AlphaFoldDB" id="A0A2T2WZX7"/>
<dbReference type="EMBL" id="PXYT01000024">
    <property type="protein sequence ID" value="PSR27776.1"/>
    <property type="molecule type" value="Genomic_DNA"/>
</dbReference>
<reference evidence="1 2" key="1">
    <citation type="journal article" date="2014" name="BMC Genomics">
        <title>Comparison of environmental and isolate Sulfobacillus genomes reveals diverse carbon, sulfur, nitrogen, and hydrogen metabolisms.</title>
        <authorList>
            <person name="Justice N.B."/>
            <person name="Norman A."/>
            <person name="Brown C.T."/>
            <person name="Singh A."/>
            <person name="Thomas B.C."/>
            <person name="Banfield J.F."/>
        </authorList>
    </citation>
    <scope>NUCLEOTIDE SEQUENCE [LARGE SCALE GENOMIC DNA]</scope>
    <source>
        <strain evidence="1">AMDSBA1</strain>
    </source>
</reference>
<comment type="caution">
    <text evidence="1">The sequence shown here is derived from an EMBL/GenBank/DDBJ whole genome shotgun (WGS) entry which is preliminary data.</text>
</comment>
<dbReference type="InterPro" id="IPR050155">
    <property type="entry name" value="HAD-like_hydrolase_sf"/>
</dbReference>
<dbReference type="GO" id="GO:0006281">
    <property type="term" value="P:DNA repair"/>
    <property type="evidence" value="ECO:0007669"/>
    <property type="project" value="TreeGrafter"/>
</dbReference>
<proteinExistence type="predicted"/>
<protein>
    <submittedName>
        <fullName evidence="1">Haloacid dehalogenase</fullName>
    </submittedName>
</protein>
<dbReference type="GO" id="GO:0008967">
    <property type="term" value="F:phosphoglycolate phosphatase activity"/>
    <property type="evidence" value="ECO:0007669"/>
    <property type="project" value="TreeGrafter"/>
</dbReference>
<organism evidence="1 2">
    <name type="scientific">Sulfobacillus benefaciens</name>
    <dbReference type="NCBI Taxonomy" id="453960"/>
    <lineage>
        <taxon>Bacteria</taxon>
        <taxon>Bacillati</taxon>
        <taxon>Bacillota</taxon>
        <taxon>Clostridia</taxon>
        <taxon>Eubacteriales</taxon>
        <taxon>Clostridiales Family XVII. Incertae Sedis</taxon>
        <taxon>Sulfobacillus</taxon>
    </lineage>
</organism>
<dbReference type="SFLD" id="SFLDS00003">
    <property type="entry name" value="Haloacid_Dehalogenase"/>
    <property type="match status" value="1"/>
</dbReference>
<dbReference type="Proteomes" id="UP000242699">
    <property type="component" value="Unassembled WGS sequence"/>
</dbReference>
<dbReference type="InterPro" id="IPR036412">
    <property type="entry name" value="HAD-like_sf"/>
</dbReference>
<gene>
    <name evidence="1" type="ORF">C7B43_11310</name>
</gene>
<evidence type="ECO:0000313" key="2">
    <source>
        <dbReference type="Proteomes" id="UP000242699"/>
    </source>
</evidence>
<dbReference type="PANTHER" id="PTHR43434:SF1">
    <property type="entry name" value="PHOSPHOGLYCOLATE PHOSPHATASE"/>
    <property type="match status" value="1"/>
</dbReference>